<dbReference type="Pfam" id="PF08244">
    <property type="entry name" value="Glyco_hydro_32C"/>
    <property type="match status" value="1"/>
</dbReference>
<comment type="caution">
    <text evidence="9">The sequence shown here is derived from an EMBL/GenBank/DDBJ whole genome shotgun (WGS) entry which is preliminary data.</text>
</comment>
<keyword evidence="10" id="KW-1185">Reference proteome</keyword>
<evidence type="ECO:0000256" key="4">
    <source>
        <dbReference type="ARBA" id="ARBA00023295"/>
    </source>
</evidence>
<feature type="domain" description="Glycosyl hydrolase family 32 C-terminal" evidence="8">
    <location>
        <begin position="405"/>
        <end position="539"/>
    </location>
</feature>
<dbReference type="InterPro" id="IPR013189">
    <property type="entry name" value="Glyco_hydro_32_C"/>
</dbReference>
<dbReference type="GeneID" id="81585453"/>
<dbReference type="FunFam" id="2.60.120.560:FF:000003">
    <property type="entry name" value="Extracellular exo-inulinase inuE"/>
    <property type="match status" value="1"/>
</dbReference>
<dbReference type="PANTHER" id="PTHR42800:SF1">
    <property type="entry name" value="EXOINULINASE INUD (AFU_ORTHOLOGUE AFUA_5G00480)"/>
    <property type="match status" value="1"/>
</dbReference>
<feature type="domain" description="Glycosyl hydrolase family 32 N-terminal" evidence="7">
    <location>
        <begin position="34"/>
        <end position="382"/>
    </location>
</feature>
<reference evidence="9" key="1">
    <citation type="journal article" date="2023" name="IMA Fungus">
        <title>Comparative genomic study of the Penicillium genus elucidates a diverse pangenome and 15 lateral gene transfer events.</title>
        <authorList>
            <person name="Petersen C."/>
            <person name="Sorensen T."/>
            <person name="Nielsen M.R."/>
            <person name="Sondergaard T.E."/>
            <person name="Sorensen J.L."/>
            <person name="Fitzpatrick D.A."/>
            <person name="Frisvad J.C."/>
            <person name="Nielsen K.L."/>
        </authorList>
    </citation>
    <scope>NUCLEOTIDE SEQUENCE</scope>
    <source>
        <strain evidence="9">IBT 12815</strain>
    </source>
</reference>
<feature type="signal peptide" evidence="6">
    <location>
        <begin position="1"/>
        <end position="20"/>
    </location>
</feature>
<dbReference type="AlphaFoldDB" id="A0AAD6EB76"/>
<keyword evidence="4 5" id="KW-0326">Glycosidase</keyword>
<dbReference type="SUPFAM" id="SSF75005">
    <property type="entry name" value="Arabinanase/levansucrase/invertase"/>
    <property type="match status" value="1"/>
</dbReference>
<name>A0AAD6EB76_9EURO</name>
<evidence type="ECO:0000313" key="9">
    <source>
        <dbReference type="EMBL" id="KAJ5607534.1"/>
    </source>
</evidence>
<sequence length="553" mass="60680">MIVILMALLQGLGVFQAVSAQNPTYTELYRPQYHFTPPKHFMNDPNGLLYYKGIYHLFYQYDPNGSATSWGHATSSDLTHWEQQPIALLARGYPTNVTELFWSGSAVADVDNTSGFGHNGKIPLVAMYTSNYKYAQTLPSGKKVQKNQQSQSIAYSLDDGMTWTTYDAVNPVILDPPTAYSDQSLNFRDPYIFWHKPTKKWIAVLSLPVLHKLLIYTSKDLKDWAVASEFGPVNAVGGAWECPNLFPLPVDGNDANVKWVVMVGLNPGGPPGTIGSGTQYVVGNFDGTTFIADTDSISVDQTSFSNSSAPSQVANWVDWGPDFYAAQVYNGLPSDEHVAIGWMNNWQYASLIPTDPWCGAMSTPRKFSLKRINGKATLVQDPTENWGSLVSHKGLDQSWSSVTGGTKSLGDVGKALQVELSFSDRAPAVSGSSQFGIIVRATPDLKEQTRVGYDFSTKRLFIDRTQSGNVSFDDTFADTYYAPLAADAKGKINMRIYVDWSSVEVFGGQGETTITAQIFPSNNATYAQIFSVGGDTQHVKVGINQVSSAWTIR</sequence>
<dbReference type="PROSITE" id="PS00609">
    <property type="entry name" value="GLYCOSYL_HYDROL_F32"/>
    <property type="match status" value="1"/>
</dbReference>
<evidence type="ECO:0000313" key="10">
    <source>
        <dbReference type="Proteomes" id="UP001213799"/>
    </source>
</evidence>
<dbReference type="InterPro" id="IPR013148">
    <property type="entry name" value="Glyco_hydro_32_N"/>
</dbReference>
<dbReference type="InterPro" id="IPR001362">
    <property type="entry name" value="Glyco_hydro_32"/>
</dbReference>
<comment type="similarity">
    <text evidence="1 5">Belongs to the glycosyl hydrolase 32 family.</text>
</comment>
<evidence type="ECO:0000256" key="6">
    <source>
        <dbReference type="SAM" id="SignalP"/>
    </source>
</evidence>
<dbReference type="Gene3D" id="2.60.120.560">
    <property type="entry name" value="Exo-inulinase, domain 1"/>
    <property type="match status" value="1"/>
</dbReference>
<feature type="chain" id="PRO_5042192065" evidence="6">
    <location>
        <begin position="21"/>
        <end position="553"/>
    </location>
</feature>
<proteinExistence type="inferred from homology"/>
<dbReference type="InterPro" id="IPR023296">
    <property type="entry name" value="Glyco_hydro_beta-prop_sf"/>
</dbReference>
<dbReference type="GO" id="GO:0004575">
    <property type="term" value="F:sucrose alpha-glucosidase activity"/>
    <property type="evidence" value="ECO:0007669"/>
    <property type="project" value="TreeGrafter"/>
</dbReference>
<dbReference type="GO" id="GO:0005737">
    <property type="term" value="C:cytoplasm"/>
    <property type="evidence" value="ECO:0007669"/>
    <property type="project" value="TreeGrafter"/>
</dbReference>
<evidence type="ECO:0000256" key="5">
    <source>
        <dbReference type="RuleBase" id="RU362110"/>
    </source>
</evidence>
<evidence type="ECO:0000256" key="3">
    <source>
        <dbReference type="ARBA" id="ARBA00022801"/>
    </source>
</evidence>
<dbReference type="GO" id="GO:0051670">
    <property type="term" value="F:inulinase activity"/>
    <property type="evidence" value="ECO:0007669"/>
    <property type="project" value="UniProtKB-ARBA"/>
</dbReference>
<organism evidence="9 10">
    <name type="scientific">Penicillium hordei</name>
    <dbReference type="NCBI Taxonomy" id="40994"/>
    <lineage>
        <taxon>Eukaryota</taxon>
        <taxon>Fungi</taxon>
        <taxon>Dikarya</taxon>
        <taxon>Ascomycota</taxon>
        <taxon>Pezizomycotina</taxon>
        <taxon>Eurotiomycetes</taxon>
        <taxon>Eurotiomycetidae</taxon>
        <taxon>Eurotiales</taxon>
        <taxon>Aspergillaceae</taxon>
        <taxon>Penicillium</taxon>
    </lineage>
</organism>
<dbReference type="PANTHER" id="PTHR42800">
    <property type="entry name" value="EXOINULINASE INUD (AFU_ORTHOLOGUE AFUA_5G00480)"/>
    <property type="match status" value="1"/>
</dbReference>
<protein>
    <submittedName>
        <fullName evidence="9">Exoinulinase InuD</fullName>
    </submittedName>
</protein>
<keyword evidence="2 6" id="KW-0732">Signal</keyword>
<dbReference type="InterPro" id="IPR018053">
    <property type="entry name" value="Glyco_hydro_32_AS"/>
</dbReference>
<dbReference type="CDD" id="cd18622">
    <property type="entry name" value="GH32_Inu-like"/>
    <property type="match status" value="1"/>
</dbReference>
<dbReference type="Proteomes" id="UP001213799">
    <property type="component" value="Unassembled WGS sequence"/>
</dbReference>
<evidence type="ECO:0000259" key="8">
    <source>
        <dbReference type="Pfam" id="PF08244"/>
    </source>
</evidence>
<dbReference type="Pfam" id="PF00251">
    <property type="entry name" value="Glyco_hydro_32N"/>
    <property type="match status" value="1"/>
</dbReference>
<gene>
    <name evidence="9" type="ORF">N7537_004153</name>
</gene>
<evidence type="ECO:0000256" key="1">
    <source>
        <dbReference type="ARBA" id="ARBA00009902"/>
    </source>
</evidence>
<dbReference type="RefSeq" id="XP_056754959.1">
    <property type="nucleotide sequence ID" value="XM_056895211.1"/>
</dbReference>
<dbReference type="SUPFAM" id="SSF49899">
    <property type="entry name" value="Concanavalin A-like lectins/glucanases"/>
    <property type="match status" value="1"/>
</dbReference>
<keyword evidence="3 5" id="KW-0378">Hydrolase</keyword>
<dbReference type="EMBL" id="JAQJAE010000002">
    <property type="protein sequence ID" value="KAJ5607534.1"/>
    <property type="molecule type" value="Genomic_DNA"/>
</dbReference>
<reference evidence="9" key="2">
    <citation type="submission" date="2023-01" db="EMBL/GenBank/DDBJ databases">
        <authorList>
            <person name="Petersen C."/>
        </authorList>
    </citation>
    <scope>NUCLEOTIDE SEQUENCE</scope>
    <source>
        <strain evidence="9">IBT 12815</strain>
    </source>
</reference>
<dbReference type="SMART" id="SM00640">
    <property type="entry name" value="Glyco_32"/>
    <property type="match status" value="1"/>
</dbReference>
<evidence type="ECO:0000259" key="7">
    <source>
        <dbReference type="Pfam" id="PF00251"/>
    </source>
</evidence>
<evidence type="ECO:0000256" key="2">
    <source>
        <dbReference type="ARBA" id="ARBA00022729"/>
    </source>
</evidence>
<dbReference type="InterPro" id="IPR013320">
    <property type="entry name" value="ConA-like_dom_sf"/>
</dbReference>
<dbReference type="Gene3D" id="2.115.10.20">
    <property type="entry name" value="Glycosyl hydrolase domain, family 43"/>
    <property type="match status" value="1"/>
</dbReference>
<dbReference type="GO" id="GO:0005987">
    <property type="term" value="P:sucrose catabolic process"/>
    <property type="evidence" value="ECO:0007669"/>
    <property type="project" value="TreeGrafter"/>
</dbReference>
<accession>A0AAD6EB76</accession>